<keyword evidence="6" id="KW-0862">Zinc</keyword>
<dbReference type="Pfam" id="PF01979">
    <property type="entry name" value="Amidohydro_1"/>
    <property type="match status" value="1"/>
</dbReference>
<proteinExistence type="predicted"/>
<dbReference type="AlphaFoldDB" id="A0A554VL30"/>
<dbReference type="NCBIfam" id="TIGR01224">
    <property type="entry name" value="hutI"/>
    <property type="match status" value="1"/>
</dbReference>
<evidence type="ECO:0000313" key="10">
    <source>
        <dbReference type="EMBL" id="TSE08814.1"/>
    </source>
</evidence>
<comment type="caution">
    <text evidence="10">The sequence shown here is derived from an EMBL/GenBank/DDBJ whole genome shotgun (WGS) entry which is preliminary data.</text>
</comment>
<dbReference type="PANTHER" id="PTHR42752:SF1">
    <property type="entry name" value="IMIDAZOLONEPROPIONASE-RELATED"/>
    <property type="match status" value="1"/>
</dbReference>
<evidence type="ECO:0000256" key="8">
    <source>
        <dbReference type="NCBIfam" id="TIGR01224"/>
    </source>
</evidence>
<dbReference type="InterPro" id="IPR006680">
    <property type="entry name" value="Amidohydro-rel"/>
</dbReference>
<sequence length="415" mass="45084">MKEYKLIGPITQLVSLEKSNHKGSIKDEDLMIIKEAGILIKGDKIDTIGAFSDLKNEINPSQTELIALSSKYTCIPGFIDCHTHICFSGSRARDYAMRNSGKSYLEIAKTGGGIWDTVTQTRSAKQEQLTEGVVQRANSLLKNGITTVEVKSGYGLSIEEELKMLRAIQNANNTTKADLISTCLAAHILPKDFNGNHIAYLEEISNSLFPILKSEKLTNRIDAFVEQSAFLASDIYPYFKKAKAMNFDITVHADQFTPGGSEVAIKTGAISADHLEASTQNEIDMLAKSDVISVALPGASIGLGCDFTPARKILNAGGALAIASDWNPGSAPMGDLLMQACILGTFEKLSNAELLAGITSRAAAALNLTDRGRLVPGMLADFNLFQTDHFNEIFYHQGKLTPSQVWKKGDLVYQQ</sequence>
<keyword evidence="5" id="KW-0369">Histidine metabolism</keyword>
<dbReference type="GO" id="GO:0046872">
    <property type="term" value="F:metal ion binding"/>
    <property type="evidence" value="ECO:0007669"/>
    <property type="project" value="UniProtKB-KW"/>
</dbReference>
<organism evidence="10 11">
    <name type="scientific">Aquimarina algiphila</name>
    <dbReference type="NCBI Taxonomy" id="2047982"/>
    <lineage>
        <taxon>Bacteria</taxon>
        <taxon>Pseudomonadati</taxon>
        <taxon>Bacteroidota</taxon>
        <taxon>Flavobacteriia</taxon>
        <taxon>Flavobacteriales</taxon>
        <taxon>Flavobacteriaceae</taxon>
        <taxon>Aquimarina</taxon>
    </lineage>
</organism>
<dbReference type="EMBL" id="VLNR01000019">
    <property type="protein sequence ID" value="TSE08814.1"/>
    <property type="molecule type" value="Genomic_DNA"/>
</dbReference>
<keyword evidence="7" id="KW-0408">Iron</keyword>
<dbReference type="GO" id="GO:0019556">
    <property type="term" value="P:L-histidine catabolic process to glutamate and formamide"/>
    <property type="evidence" value="ECO:0007669"/>
    <property type="project" value="UniProtKB-UniRule"/>
</dbReference>
<dbReference type="Gene3D" id="3.20.20.140">
    <property type="entry name" value="Metal-dependent hydrolases"/>
    <property type="match status" value="1"/>
</dbReference>
<keyword evidence="11" id="KW-1185">Reference proteome</keyword>
<dbReference type="OrthoDB" id="9776455at2"/>
<accession>A0A554VL30</accession>
<name>A0A554VL30_9FLAO</name>
<dbReference type="InterPro" id="IPR032466">
    <property type="entry name" value="Metal_Hydrolase"/>
</dbReference>
<dbReference type="InterPro" id="IPR005920">
    <property type="entry name" value="HutI"/>
</dbReference>
<feature type="domain" description="Amidohydrolase-related" evidence="9">
    <location>
        <begin position="75"/>
        <end position="412"/>
    </location>
</feature>
<dbReference type="RefSeq" id="WP_143916487.1">
    <property type="nucleotide sequence ID" value="NZ_CANMIK010000010.1"/>
</dbReference>
<evidence type="ECO:0000256" key="2">
    <source>
        <dbReference type="ARBA" id="ARBA00012864"/>
    </source>
</evidence>
<dbReference type="InterPro" id="IPR011059">
    <property type="entry name" value="Metal-dep_hydrolase_composite"/>
</dbReference>
<dbReference type="Gene3D" id="2.30.40.10">
    <property type="entry name" value="Urease, subunit C, domain 1"/>
    <property type="match status" value="1"/>
</dbReference>
<dbReference type="Proteomes" id="UP000318833">
    <property type="component" value="Unassembled WGS sequence"/>
</dbReference>
<comment type="pathway">
    <text evidence="1">Amino-acid degradation.</text>
</comment>
<evidence type="ECO:0000256" key="5">
    <source>
        <dbReference type="ARBA" id="ARBA00022808"/>
    </source>
</evidence>
<evidence type="ECO:0000256" key="4">
    <source>
        <dbReference type="ARBA" id="ARBA00022801"/>
    </source>
</evidence>
<evidence type="ECO:0000256" key="3">
    <source>
        <dbReference type="ARBA" id="ARBA00022723"/>
    </source>
</evidence>
<evidence type="ECO:0000256" key="6">
    <source>
        <dbReference type="ARBA" id="ARBA00022833"/>
    </source>
</evidence>
<evidence type="ECO:0000313" key="11">
    <source>
        <dbReference type="Proteomes" id="UP000318833"/>
    </source>
</evidence>
<dbReference type="SUPFAM" id="SSF51556">
    <property type="entry name" value="Metallo-dependent hydrolases"/>
    <property type="match status" value="1"/>
</dbReference>
<dbReference type="GO" id="GO:0050480">
    <property type="term" value="F:imidazolonepropionase activity"/>
    <property type="evidence" value="ECO:0007669"/>
    <property type="project" value="UniProtKB-UniRule"/>
</dbReference>
<evidence type="ECO:0000256" key="7">
    <source>
        <dbReference type="ARBA" id="ARBA00023004"/>
    </source>
</evidence>
<dbReference type="SUPFAM" id="SSF51338">
    <property type="entry name" value="Composite domain of metallo-dependent hydrolases"/>
    <property type="match status" value="1"/>
</dbReference>
<evidence type="ECO:0000259" key="9">
    <source>
        <dbReference type="Pfam" id="PF01979"/>
    </source>
</evidence>
<evidence type="ECO:0000256" key="1">
    <source>
        <dbReference type="ARBA" id="ARBA00005023"/>
    </source>
</evidence>
<keyword evidence="4 10" id="KW-0378">Hydrolase</keyword>
<dbReference type="EC" id="3.5.2.7" evidence="2 8"/>
<gene>
    <name evidence="10" type="primary">hutI</name>
    <name evidence="10" type="ORF">FOF46_10950</name>
</gene>
<keyword evidence="3" id="KW-0479">Metal-binding</keyword>
<dbReference type="GO" id="GO:0005737">
    <property type="term" value="C:cytoplasm"/>
    <property type="evidence" value="ECO:0007669"/>
    <property type="project" value="UniProtKB-UniRule"/>
</dbReference>
<dbReference type="PANTHER" id="PTHR42752">
    <property type="entry name" value="IMIDAZOLONEPROPIONASE"/>
    <property type="match status" value="1"/>
</dbReference>
<protein>
    <recommendedName>
        <fullName evidence="2 8">Imidazolonepropionase</fullName>
        <ecNumber evidence="2 8">3.5.2.7</ecNumber>
    </recommendedName>
</protein>
<reference evidence="10 11" key="1">
    <citation type="submission" date="2019-07" db="EMBL/GenBank/DDBJ databases">
        <title>The draft genome sequence of Aquimarina algiphila M91.</title>
        <authorList>
            <person name="Meng X."/>
        </authorList>
    </citation>
    <scope>NUCLEOTIDE SEQUENCE [LARGE SCALE GENOMIC DNA]</scope>
    <source>
        <strain evidence="10 11">M91</strain>
    </source>
</reference>